<sequence>MVAKSDIGVRCFQAFLAWGNFVIACCGLALMAMCIFFIFDRDHLYVLVYATGNDSIWRAAWIGLFTGFALFCTAVFGMYAVLKSKRGLLLVYILLMIFIFAFEVASAITAATHKDWFVPNLFLKQMLENYNKPLPQNLPSTQDEIYKNSGITSTWNMIMTEYQCCGVYGPQDWLQYNSQFRQQNSDSEYPWPRQCCLQDGTGGIVNVNACKIGVEPYLFTQGCYDYIAGPLIRQGLGVSWFGFAILCWTFFVVIGVMFYYTQLDS</sequence>
<dbReference type="CDD" id="cd03156">
    <property type="entry name" value="uroplakin_I_like_LEL"/>
    <property type="match status" value="1"/>
</dbReference>
<dbReference type="PROSITE" id="PS51257">
    <property type="entry name" value="PROKAR_LIPOPROTEIN"/>
    <property type="match status" value="1"/>
</dbReference>
<feature type="transmembrane region" description="Helical" evidence="9">
    <location>
        <begin position="89"/>
        <end position="111"/>
    </location>
</feature>
<dbReference type="Bgee" id="ENSLOCG00000002757">
    <property type="expression patterns" value="Expressed in pharyngeal gill and 7 other cell types or tissues"/>
</dbReference>
<dbReference type="KEGG" id="loc:102692189"/>
<dbReference type="InterPro" id="IPR018499">
    <property type="entry name" value="Tetraspanin/Peripherin"/>
</dbReference>
<dbReference type="Proteomes" id="UP000018468">
    <property type="component" value="Linkage group LG3"/>
</dbReference>
<evidence type="ECO:0000256" key="9">
    <source>
        <dbReference type="SAM" id="Phobius"/>
    </source>
</evidence>
<evidence type="ECO:0000256" key="1">
    <source>
        <dbReference type="ARBA" id="ARBA00004141"/>
    </source>
</evidence>
<feature type="transmembrane region" description="Helical" evidence="9">
    <location>
        <begin position="12"/>
        <end position="39"/>
    </location>
</feature>
<name>W5M4D6_LEPOC</name>
<dbReference type="GO" id="GO:0005886">
    <property type="term" value="C:plasma membrane"/>
    <property type="evidence" value="ECO:0000318"/>
    <property type="project" value="GO_Central"/>
</dbReference>
<dbReference type="AlphaFoldDB" id="W5M4D6"/>
<reference evidence="10" key="2">
    <citation type="submission" date="2025-08" db="UniProtKB">
        <authorList>
            <consortium name="Ensembl"/>
        </authorList>
    </citation>
    <scope>IDENTIFICATION</scope>
</reference>
<dbReference type="GeneTree" id="ENSGT00940000160779"/>
<dbReference type="SUPFAM" id="SSF48652">
    <property type="entry name" value="Tetraspanin"/>
    <property type="match status" value="1"/>
</dbReference>
<reference evidence="11" key="1">
    <citation type="submission" date="2011-12" db="EMBL/GenBank/DDBJ databases">
        <title>The Draft Genome of Lepisosteus oculatus.</title>
        <authorList>
            <consortium name="The Broad Institute Genome Assembly &amp; Analysis Group"/>
            <consortium name="Computational R&amp;D Group"/>
            <consortium name="and Sequencing Platform"/>
            <person name="Di Palma F."/>
            <person name="Alfoldi J."/>
            <person name="Johnson J."/>
            <person name="Berlin A."/>
            <person name="Gnerre S."/>
            <person name="Jaffe D."/>
            <person name="MacCallum I."/>
            <person name="Young S."/>
            <person name="Walker B.J."/>
            <person name="Lander E.S."/>
            <person name="Lindblad-Toh K."/>
        </authorList>
    </citation>
    <scope>NUCLEOTIDE SEQUENCE [LARGE SCALE GENOMIC DNA]</scope>
</reference>
<accession>W5M4D6</accession>
<keyword evidence="5 9" id="KW-0812">Transmembrane</keyword>
<evidence type="ECO:0000256" key="8">
    <source>
        <dbReference type="ARBA" id="ARBA00031616"/>
    </source>
</evidence>
<comment type="similarity">
    <text evidence="2">Belongs to the tetraspanin (TM4SF) family.</text>
</comment>
<dbReference type="PANTHER" id="PTHR47110:SF2">
    <property type="entry name" value="UROPLAKIN-1B"/>
    <property type="match status" value="1"/>
</dbReference>
<dbReference type="eggNOG" id="KOG3882">
    <property type="taxonomic scope" value="Eukaryota"/>
</dbReference>
<feature type="transmembrane region" description="Helical" evidence="9">
    <location>
        <begin position="240"/>
        <end position="260"/>
    </location>
</feature>
<dbReference type="GeneID" id="102692189"/>
<dbReference type="STRING" id="7918.ENSLOCP00000003244"/>
<keyword evidence="11" id="KW-1185">Reference proteome</keyword>
<dbReference type="PANTHER" id="PTHR47110">
    <property type="entry name" value="TESTIS-SPECIFIC EXPRESSED PROTEIN 55"/>
    <property type="match status" value="1"/>
</dbReference>
<evidence type="ECO:0000313" key="10">
    <source>
        <dbReference type="Ensembl" id="ENSLOCP00000003244.1"/>
    </source>
</evidence>
<dbReference type="OrthoDB" id="5982705at2759"/>
<dbReference type="Ensembl" id="ENSLOCT00000003251.1">
    <property type="protein sequence ID" value="ENSLOCP00000003244.1"/>
    <property type="gene ID" value="ENSLOCG00000002757.1"/>
</dbReference>
<organism evidence="10 11">
    <name type="scientific">Lepisosteus oculatus</name>
    <name type="common">Spotted gar</name>
    <dbReference type="NCBI Taxonomy" id="7918"/>
    <lineage>
        <taxon>Eukaryota</taxon>
        <taxon>Metazoa</taxon>
        <taxon>Chordata</taxon>
        <taxon>Craniata</taxon>
        <taxon>Vertebrata</taxon>
        <taxon>Euteleostomi</taxon>
        <taxon>Actinopterygii</taxon>
        <taxon>Neopterygii</taxon>
        <taxon>Holostei</taxon>
        <taxon>Semionotiformes</taxon>
        <taxon>Lepisosteidae</taxon>
        <taxon>Lepisosteus</taxon>
    </lineage>
</organism>
<keyword evidence="6 9" id="KW-1133">Transmembrane helix</keyword>
<dbReference type="Gene3D" id="1.10.1450.10">
    <property type="entry name" value="Tetraspanin"/>
    <property type="match status" value="1"/>
</dbReference>
<reference evidence="10" key="3">
    <citation type="submission" date="2025-09" db="UniProtKB">
        <authorList>
            <consortium name="Ensembl"/>
        </authorList>
    </citation>
    <scope>IDENTIFICATION</scope>
</reference>
<evidence type="ECO:0000256" key="6">
    <source>
        <dbReference type="ARBA" id="ARBA00022989"/>
    </source>
</evidence>
<dbReference type="FunFam" id="1.10.1450.10:FF:000014">
    <property type="entry name" value="Tetraspanin"/>
    <property type="match status" value="1"/>
</dbReference>
<protein>
    <recommendedName>
        <fullName evidence="4">Uroplakin-1b</fullName>
    </recommendedName>
    <alternativeName>
        <fullName evidence="8">Uroplakin Ib</fullName>
    </alternativeName>
</protein>
<dbReference type="HOGENOM" id="CLU_088971_1_0_1"/>
<dbReference type="OMA" id="EKCCGVN"/>
<feature type="transmembrane region" description="Helical" evidence="9">
    <location>
        <begin position="59"/>
        <end position="82"/>
    </location>
</feature>
<evidence type="ECO:0000256" key="7">
    <source>
        <dbReference type="ARBA" id="ARBA00023136"/>
    </source>
</evidence>
<comment type="subcellular location">
    <subcellularLocation>
        <location evidence="1">Membrane</location>
        <topology evidence="1">Multi-pass membrane protein</topology>
    </subcellularLocation>
</comment>
<dbReference type="RefSeq" id="XP_006628039.1">
    <property type="nucleotide sequence ID" value="XM_006627976.2"/>
</dbReference>
<evidence type="ECO:0000256" key="5">
    <source>
        <dbReference type="ARBA" id="ARBA00022692"/>
    </source>
</evidence>
<comment type="subunit">
    <text evidence="3">Heterodimer with uroplakin-3A (UPK3A) or uroplakin-3B (UPK3B).</text>
</comment>
<evidence type="ECO:0000256" key="4">
    <source>
        <dbReference type="ARBA" id="ARBA00017701"/>
    </source>
</evidence>
<evidence type="ECO:0000256" key="3">
    <source>
        <dbReference type="ARBA" id="ARBA00011304"/>
    </source>
</evidence>
<proteinExistence type="inferred from homology"/>
<dbReference type="EMBL" id="AHAT01003268">
    <property type="status" value="NOT_ANNOTATED_CDS"/>
    <property type="molecule type" value="Genomic_DNA"/>
</dbReference>
<evidence type="ECO:0000313" key="11">
    <source>
        <dbReference type="Proteomes" id="UP000018468"/>
    </source>
</evidence>
<dbReference type="InParanoid" id="W5M4D6"/>
<dbReference type="InterPro" id="IPR008952">
    <property type="entry name" value="Tetraspanin_EC2_sf"/>
</dbReference>
<keyword evidence="7 9" id="KW-0472">Membrane</keyword>
<evidence type="ECO:0000256" key="2">
    <source>
        <dbReference type="ARBA" id="ARBA00006840"/>
    </source>
</evidence>
<dbReference type="Pfam" id="PF00335">
    <property type="entry name" value="Tetraspanin"/>
    <property type="match status" value="1"/>
</dbReference>